<sequence>MQFSMDLSQPALPPMGAALPASLAFRKNLVCYTSDASTVVEYLQNLKLPYCIWDDYECVEAKERPDTGTVLVLPNVDKSLVRHQDQLAKYLQVMRQRETPFFAAIATVSPEFVPYAHMTAYLKRQFWFACHEPRPQDLVELSELELPSLRSTLRQIHVHQSIRRYVLDIVVHLRVHRFSKQASGGGCSAHALGDMLELCQTLALAQERTFVVPDLVKLAAQWYFPFHIEVIQDPRHEISLQFGSDPDLVAQVLEKLRNFSLHRSRETQYPLYFQFMVLRDVLRIVVPPI</sequence>
<protein>
    <submittedName>
        <fullName evidence="1">LAME_0G16468g1_1</fullName>
    </submittedName>
</protein>
<dbReference type="Gene3D" id="1.10.8.80">
    <property type="entry name" value="Magnesium chelatase subunit I, C-Terminal domain"/>
    <property type="match status" value="1"/>
</dbReference>
<keyword evidence="2" id="KW-1185">Reference proteome</keyword>
<dbReference type="EMBL" id="LT598484">
    <property type="protein sequence ID" value="SCV01479.1"/>
    <property type="molecule type" value="Genomic_DNA"/>
</dbReference>
<reference evidence="2" key="1">
    <citation type="submission" date="2016-03" db="EMBL/GenBank/DDBJ databases">
        <authorList>
            <person name="Devillers Hugo."/>
        </authorList>
    </citation>
    <scope>NUCLEOTIDE SEQUENCE [LARGE SCALE GENOMIC DNA]</scope>
</reference>
<evidence type="ECO:0000313" key="2">
    <source>
        <dbReference type="Proteomes" id="UP000191144"/>
    </source>
</evidence>
<gene>
    <name evidence="1" type="ORF">LAME_0G16468G</name>
</gene>
<organism evidence="1 2">
    <name type="scientific">Lachancea meyersii CBS 8951</name>
    <dbReference type="NCBI Taxonomy" id="1266667"/>
    <lineage>
        <taxon>Eukaryota</taxon>
        <taxon>Fungi</taxon>
        <taxon>Dikarya</taxon>
        <taxon>Ascomycota</taxon>
        <taxon>Saccharomycotina</taxon>
        <taxon>Saccharomycetes</taxon>
        <taxon>Saccharomycetales</taxon>
        <taxon>Saccharomycetaceae</taxon>
        <taxon>Lachancea</taxon>
    </lineage>
</organism>
<proteinExistence type="predicted"/>
<accession>A0A1G4KB28</accession>
<name>A0A1G4KB28_9SACH</name>
<dbReference type="Proteomes" id="UP000191144">
    <property type="component" value="Chromosome G"/>
</dbReference>
<dbReference type="OrthoDB" id="5582146at2759"/>
<evidence type="ECO:0000313" key="1">
    <source>
        <dbReference type="EMBL" id="SCV01479.1"/>
    </source>
</evidence>
<dbReference type="AlphaFoldDB" id="A0A1G4KB28"/>